<dbReference type="NCBIfam" id="TIGR00426">
    <property type="entry name" value="competence protein ComEA helix-hairpin-helix repeat region"/>
    <property type="match status" value="1"/>
</dbReference>
<proteinExistence type="predicted"/>
<feature type="domain" description="Helix-hairpin-helix DNA-binding motif class 1" evidence="1">
    <location>
        <begin position="162"/>
        <end position="181"/>
    </location>
</feature>
<sequence>MHIVKRYGWIAGLVLVCVFIFSQSEGTAVSDAPNQKQESESVEKVDTVSENMKVDVKGEVINPGVYDVEEGMRVNDVVTLAGGMTENADPQSVNLAQVLQDEMVVLVMKKNEESDQGAPQSEQIRLNQASLDEIQTLPGIGPSKAQAILDYREENGPFQSVEELLDVSGIGEKTLEGMAEEVRIP</sequence>
<dbReference type="Pfam" id="PF12836">
    <property type="entry name" value="HHH_3"/>
    <property type="match status" value="1"/>
</dbReference>
<organism evidence="2 3">
    <name type="scientific">Halobacillus salinus</name>
    <dbReference type="NCBI Taxonomy" id="192814"/>
    <lineage>
        <taxon>Bacteria</taxon>
        <taxon>Bacillati</taxon>
        <taxon>Bacillota</taxon>
        <taxon>Bacilli</taxon>
        <taxon>Bacillales</taxon>
        <taxon>Bacillaceae</taxon>
        <taxon>Halobacillus</taxon>
    </lineage>
</organism>
<dbReference type="PANTHER" id="PTHR21180">
    <property type="entry name" value="ENDONUCLEASE/EXONUCLEASE/PHOSPHATASE FAMILY DOMAIN-CONTAINING PROTEIN 1"/>
    <property type="match status" value="1"/>
</dbReference>
<dbReference type="GO" id="GO:0003677">
    <property type="term" value="F:DNA binding"/>
    <property type="evidence" value="ECO:0007669"/>
    <property type="project" value="UniProtKB-KW"/>
</dbReference>
<feature type="domain" description="Helix-hairpin-helix DNA-binding motif class 1" evidence="1">
    <location>
        <begin position="132"/>
        <end position="151"/>
    </location>
</feature>
<dbReference type="Pfam" id="PF10531">
    <property type="entry name" value="SLBB"/>
    <property type="match status" value="1"/>
</dbReference>
<dbReference type="STRING" id="192814.GCA_900166575_01198"/>
<dbReference type="Gene3D" id="3.10.560.10">
    <property type="entry name" value="Outer membrane lipoprotein wza domain like"/>
    <property type="match status" value="1"/>
</dbReference>
<dbReference type="InterPro" id="IPR004509">
    <property type="entry name" value="Competence_ComEA_HhH"/>
</dbReference>
<evidence type="ECO:0000313" key="2">
    <source>
        <dbReference type="EMBL" id="TGB04241.1"/>
    </source>
</evidence>
<protein>
    <submittedName>
        <fullName evidence="2">ComEA family DNA-binding protein</fullName>
    </submittedName>
</protein>
<gene>
    <name evidence="2" type="ORF">E4663_04350</name>
</gene>
<dbReference type="InterPro" id="IPR010994">
    <property type="entry name" value="RuvA_2-like"/>
</dbReference>
<evidence type="ECO:0000313" key="3">
    <source>
        <dbReference type="Proteomes" id="UP000297982"/>
    </source>
</evidence>
<accession>A0A4Z0H463</accession>
<dbReference type="RefSeq" id="WP_135326783.1">
    <property type="nucleotide sequence ID" value="NZ_SRJC01000001.1"/>
</dbReference>
<dbReference type="InterPro" id="IPR019554">
    <property type="entry name" value="Soluble_ligand-bd"/>
</dbReference>
<dbReference type="GO" id="GO:0015627">
    <property type="term" value="C:type II protein secretion system complex"/>
    <property type="evidence" value="ECO:0007669"/>
    <property type="project" value="TreeGrafter"/>
</dbReference>
<dbReference type="SUPFAM" id="SSF142984">
    <property type="entry name" value="Nqo1 middle domain-like"/>
    <property type="match status" value="1"/>
</dbReference>
<dbReference type="SUPFAM" id="SSF47781">
    <property type="entry name" value="RuvA domain 2-like"/>
    <property type="match status" value="1"/>
</dbReference>
<reference evidence="2 3" key="1">
    <citation type="journal article" date="2003" name="Int. J. Syst. Evol. Microbiol.">
        <title>Halobacillus salinus sp. nov., isolated from a salt lake on the coast of the East Sea in Korea.</title>
        <authorList>
            <person name="Yoon J.H."/>
            <person name="Kang K.H."/>
            <person name="Park Y.H."/>
        </authorList>
    </citation>
    <scope>NUCLEOTIDE SEQUENCE [LARGE SCALE GENOMIC DNA]</scope>
    <source>
        <strain evidence="2 3">HSL-3</strain>
    </source>
</reference>
<comment type="caution">
    <text evidence="2">The sequence shown here is derived from an EMBL/GenBank/DDBJ whole genome shotgun (WGS) entry which is preliminary data.</text>
</comment>
<keyword evidence="2" id="KW-0238">DNA-binding</keyword>
<dbReference type="Proteomes" id="UP000297982">
    <property type="component" value="Unassembled WGS sequence"/>
</dbReference>
<evidence type="ECO:0000259" key="1">
    <source>
        <dbReference type="SMART" id="SM00278"/>
    </source>
</evidence>
<dbReference type="PANTHER" id="PTHR21180:SF32">
    <property type="entry name" value="ENDONUCLEASE_EXONUCLEASE_PHOSPHATASE FAMILY DOMAIN-CONTAINING PROTEIN 1"/>
    <property type="match status" value="1"/>
</dbReference>
<dbReference type="GO" id="GO:0015628">
    <property type="term" value="P:protein secretion by the type II secretion system"/>
    <property type="evidence" value="ECO:0007669"/>
    <property type="project" value="TreeGrafter"/>
</dbReference>
<dbReference type="InterPro" id="IPR051675">
    <property type="entry name" value="Endo/Exo/Phosphatase_dom_1"/>
</dbReference>
<dbReference type="SMART" id="SM00278">
    <property type="entry name" value="HhH1"/>
    <property type="match status" value="2"/>
</dbReference>
<name>A0A4Z0H463_9BACI</name>
<dbReference type="GO" id="GO:0006281">
    <property type="term" value="P:DNA repair"/>
    <property type="evidence" value="ECO:0007669"/>
    <property type="project" value="InterPro"/>
</dbReference>
<dbReference type="AlphaFoldDB" id="A0A4Z0H463"/>
<dbReference type="InterPro" id="IPR003583">
    <property type="entry name" value="Hlx-hairpin-Hlx_DNA-bd_motif"/>
</dbReference>
<dbReference type="Gene3D" id="1.10.150.310">
    <property type="entry name" value="Tex RuvX-like domain-like"/>
    <property type="match status" value="1"/>
</dbReference>
<dbReference type="EMBL" id="SRJC01000001">
    <property type="protein sequence ID" value="TGB04241.1"/>
    <property type="molecule type" value="Genomic_DNA"/>
</dbReference>
<keyword evidence="3" id="KW-1185">Reference proteome</keyword>